<feature type="domain" description="Helicase ATP-binding" evidence="17">
    <location>
        <begin position="369"/>
        <end position="539"/>
    </location>
</feature>
<evidence type="ECO:0000256" key="8">
    <source>
        <dbReference type="ARBA" id="ARBA00023125"/>
    </source>
</evidence>
<evidence type="ECO:0000256" key="2">
    <source>
        <dbReference type="ARBA" id="ARBA00017846"/>
    </source>
</evidence>
<dbReference type="PANTHER" id="PTHR47964:SF1">
    <property type="entry name" value="ATP-DEPENDENT DNA HELICASE HOMOLOG RECG, CHLOROPLASTIC"/>
    <property type="match status" value="1"/>
</dbReference>
<dbReference type="EC" id="5.6.2.4" evidence="13 15"/>
<evidence type="ECO:0000256" key="14">
    <source>
        <dbReference type="ARBA" id="ARBA00048988"/>
    </source>
</evidence>
<dbReference type="CDD" id="cd17992">
    <property type="entry name" value="DEXHc_RecG"/>
    <property type="match status" value="1"/>
</dbReference>
<dbReference type="Pfam" id="PF00271">
    <property type="entry name" value="Helicase_C"/>
    <property type="match status" value="1"/>
</dbReference>
<dbReference type="GO" id="GO:0006281">
    <property type="term" value="P:DNA repair"/>
    <property type="evidence" value="ECO:0007669"/>
    <property type="project" value="UniProtKB-UniRule"/>
</dbReference>
<dbReference type="RefSeq" id="WP_060082355.1">
    <property type="nucleotide sequence ID" value="NZ_CADEQL010000003.1"/>
</dbReference>
<dbReference type="InterPro" id="IPR012340">
    <property type="entry name" value="NA-bd_OB-fold"/>
</dbReference>
<keyword evidence="5 15" id="KW-0378">Hydrolase</keyword>
<dbReference type="InterPro" id="IPR001650">
    <property type="entry name" value="Helicase_C-like"/>
</dbReference>
<keyword evidence="6 15" id="KW-0347">Helicase</keyword>
<dbReference type="SMART" id="SM00487">
    <property type="entry name" value="DEXDc"/>
    <property type="match status" value="1"/>
</dbReference>
<dbReference type="InterPro" id="IPR014001">
    <property type="entry name" value="Helicase_ATP-bd"/>
</dbReference>
<dbReference type="NCBIfam" id="NF008163">
    <property type="entry name" value="PRK10917.1-1"/>
    <property type="match status" value="1"/>
</dbReference>
<comment type="catalytic activity">
    <reaction evidence="14 15">
        <text>ATP + H2O = ADP + phosphate + H(+)</text>
        <dbReference type="Rhea" id="RHEA:13065"/>
        <dbReference type="ChEBI" id="CHEBI:15377"/>
        <dbReference type="ChEBI" id="CHEBI:15378"/>
        <dbReference type="ChEBI" id="CHEBI:30616"/>
        <dbReference type="ChEBI" id="CHEBI:43474"/>
        <dbReference type="ChEBI" id="CHEBI:456216"/>
        <dbReference type="EC" id="5.6.2.4"/>
    </reaction>
</comment>
<dbReference type="InterPro" id="IPR045562">
    <property type="entry name" value="RecG_dom3_C"/>
</dbReference>
<dbReference type="InterPro" id="IPR033454">
    <property type="entry name" value="RecG_wedge"/>
</dbReference>
<evidence type="ECO:0000256" key="1">
    <source>
        <dbReference type="ARBA" id="ARBA00007504"/>
    </source>
</evidence>
<dbReference type="EMBL" id="PVHK01000196">
    <property type="protein sequence ID" value="PRH39366.1"/>
    <property type="molecule type" value="Genomic_DNA"/>
</dbReference>
<organism evidence="19 20">
    <name type="scientific">Burkholderia vietnamiensis</name>
    <dbReference type="NCBI Taxonomy" id="60552"/>
    <lineage>
        <taxon>Bacteria</taxon>
        <taxon>Pseudomonadati</taxon>
        <taxon>Pseudomonadota</taxon>
        <taxon>Betaproteobacteria</taxon>
        <taxon>Burkholderiales</taxon>
        <taxon>Burkholderiaceae</taxon>
        <taxon>Burkholderia</taxon>
        <taxon>Burkholderia cepacia complex</taxon>
    </lineage>
</organism>
<gene>
    <name evidence="19" type="ORF">C6T65_26565</name>
</gene>
<feature type="region of interest" description="Disordered" evidence="16">
    <location>
        <begin position="79"/>
        <end position="98"/>
    </location>
</feature>
<evidence type="ECO:0000256" key="9">
    <source>
        <dbReference type="ARBA" id="ARBA00023172"/>
    </source>
</evidence>
<evidence type="ECO:0000256" key="5">
    <source>
        <dbReference type="ARBA" id="ARBA00022801"/>
    </source>
</evidence>
<feature type="compositionally biased region" description="Low complexity" evidence="16">
    <location>
        <begin position="55"/>
        <end position="72"/>
    </location>
</feature>
<dbReference type="PROSITE" id="PS51194">
    <property type="entry name" value="HELICASE_CTER"/>
    <property type="match status" value="1"/>
</dbReference>
<feature type="compositionally biased region" description="Low complexity" evidence="16">
    <location>
        <begin position="13"/>
        <end position="30"/>
    </location>
</feature>
<dbReference type="SUPFAM" id="SSF52540">
    <property type="entry name" value="P-loop containing nucleoside triphosphate hydrolases"/>
    <property type="match status" value="2"/>
</dbReference>
<feature type="domain" description="Helicase C-terminal" evidence="18">
    <location>
        <begin position="572"/>
        <end position="718"/>
    </location>
</feature>
<accession>A0AA44XVQ2</accession>
<dbReference type="InterPro" id="IPR011545">
    <property type="entry name" value="DEAD/DEAH_box_helicase_dom"/>
</dbReference>
<evidence type="ECO:0000256" key="15">
    <source>
        <dbReference type="RuleBase" id="RU363016"/>
    </source>
</evidence>
<dbReference type="Pfam" id="PF00270">
    <property type="entry name" value="DEAD"/>
    <property type="match status" value="1"/>
</dbReference>
<evidence type="ECO:0000256" key="13">
    <source>
        <dbReference type="ARBA" id="ARBA00034808"/>
    </source>
</evidence>
<comment type="function">
    <text evidence="15">Plays a critical role in recombination and DNA repair. Helps process Holliday junction intermediates to mature products by catalyzing branch migration. Has replication fork regression activity, unwinds stalled or blocked replication forks to make a HJ that can be resolved. Has a DNA unwinding activity characteristic of a DNA helicase with 3'-5' polarity.</text>
</comment>
<dbReference type="Pfam" id="PF19833">
    <property type="entry name" value="RecG_dom3_C"/>
    <property type="match status" value="1"/>
</dbReference>
<dbReference type="Proteomes" id="UP000237632">
    <property type="component" value="Unassembled WGS sequence"/>
</dbReference>
<dbReference type="SMART" id="SM00490">
    <property type="entry name" value="HELICc"/>
    <property type="match status" value="1"/>
</dbReference>
<protein>
    <recommendedName>
        <fullName evidence="2 15">ATP-dependent DNA helicase RecG</fullName>
        <ecNumber evidence="13 15">5.6.2.4</ecNumber>
    </recommendedName>
</protein>
<reference evidence="19 20" key="1">
    <citation type="submission" date="2018-03" db="EMBL/GenBank/DDBJ databases">
        <authorList>
            <person name="Nguyen K."/>
            <person name="Fouts D."/>
            <person name="Sutton G."/>
        </authorList>
    </citation>
    <scope>NUCLEOTIDE SEQUENCE [LARGE SCALE GENOMIC DNA]</scope>
    <source>
        <strain evidence="19 20">AU3578</strain>
    </source>
</reference>
<evidence type="ECO:0000256" key="16">
    <source>
        <dbReference type="SAM" id="MobiDB-lite"/>
    </source>
</evidence>
<dbReference type="PANTHER" id="PTHR47964">
    <property type="entry name" value="ATP-DEPENDENT DNA HELICASE HOMOLOG RECG, CHLOROPLASTIC"/>
    <property type="match status" value="1"/>
</dbReference>
<dbReference type="NCBIfam" id="NF008166">
    <property type="entry name" value="PRK10917.1-4"/>
    <property type="match status" value="1"/>
</dbReference>
<dbReference type="Gene3D" id="3.40.50.300">
    <property type="entry name" value="P-loop containing nucleotide triphosphate hydrolases"/>
    <property type="match status" value="2"/>
</dbReference>
<evidence type="ECO:0000256" key="7">
    <source>
        <dbReference type="ARBA" id="ARBA00022840"/>
    </source>
</evidence>
<evidence type="ECO:0000259" key="18">
    <source>
        <dbReference type="PROSITE" id="PS51194"/>
    </source>
</evidence>
<evidence type="ECO:0000256" key="6">
    <source>
        <dbReference type="ARBA" id="ARBA00022806"/>
    </source>
</evidence>
<dbReference type="FunFam" id="3.40.50.300:FF:000391">
    <property type="entry name" value="ATP-dependent DNA helicase RecG"/>
    <property type="match status" value="1"/>
</dbReference>
<evidence type="ECO:0000256" key="4">
    <source>
        <dbReference type="ARBA" id="ARBA00022763"/>
    </source>
</evidence>
<keyword evidence="7 15" id="KW-0067">ATP-binding</keyword>
<sequence>MPVSPRRSAATVADSADPADPFDADTAASPGPGGQPEGAPARRASPRRRADGRLAQPAAAQQADADAAAAGDGDAAGAAATGAAAPKRKKKPAADKPVKTADKLAKLGLTRSIDLVLHLPMRYEDETTLTPIDELLPGGIAQTEGVVFDNEVAYRPRRQLVVKIRDDDGAQLVLRFLNFYGSQVKQMAVGQRLRVRGDVRGGFFGMEMVHPAVRVVEADAPLPQVLTPVYPSTAGVSQAYLRKAIENAVERTPLPELLPLEIERDYLKPLGVPTLAQAVRILHHPGVDSDEAALMDGSHPAWTRIKFEELLAQQLSLKRAHEERRTRSAPAMPRRAADDAGSLTTRLYAALPFTLTGAQSRVVDEIAHDLTLPHPMQRLLQGDVGSGKTVVAALAATQAIDAGYQAALMAPTEILAEQHARKLRAWLEPLGVSVAWLAGSLKAKEKRAAIEAAALGTAQLVIGTHAIIQDTVEFARLGLVIVDEQHRFGVEQRLALRAKAANAANGARDFQPHQLMMSATPIPRTLAMTYYADLEVSTIDELPPGRTPVLTRLVADARRGEVIARVREAALTGRQVYWVCPLIEESETLQLQTAVETYETLAAALPELKVGLVHGRLSPADKAAVMDAFTRNDVQLLVATTVIEVGVDVPNASLMVIEHAERFGLAQLHQLRGRVGRGTAASVCVLLYSGPLSLAGRERLKTMRETTDGFEIARRDLEIRGPGEFLGARQSGAAMLRFANLETDGWLIDPARDAAARLIAAYPDVVTQHLARWLGAREQYLKA</sequence>
<dbReference type="NCBIfam" id="TIGR00643">
    <property type="entry name" value="recG"/>
    <property type="match status" value="1"/>
</dbReference>
<proteinExistence type="inferred from homology"/>
<evidence type="ECO:0000256" key="3">
    <source>
        <dbReference type="ARBA" id="ARBA00022741"/>
    </source>
</evidence>
<dbReference type="GO" id="GO:0005524">
    <property type="term" value="F:ATP binding"/>
    <property type="evidence" value="ECO:0007669"/>
    <property type="project" value="UniProtKB-KW"/>
</dbReference>
<keyword evidence="9 15" id="KW-0233">DNA recombination</keyword>
<keyword evidence="8" id="KW-0238">DNA-binding</keyword>
<keyword evidence="11" id="KW-0413">Isomerase</keyword>
<dbReference type="InterPro" id="IPR027417">
    <property type="entry name" value="P-loop_NTPase"/>
</dbReference>
<dbReference type="GO" id="GO:0006310">
    <property type="term" value="P:DNA recombination"/>
    <property type="evidence" value="ECO:0007669"/>
    <property type="project" value="UniProtKB-UniRule"/>
</dbReference>
<evidence type="ECO:0000256" key="11">
    <source>
        <dbReference type="ARBA" id="ARBA00023235"/>
    </source>
</evidence>
<dbReference type="PROSITE" id="PS51192">
    <property type="entry name" value="HELICASE_ATP_BIND_1"/>
    <property type="match status" value="1"/>
</dbReference>
<dbReference type="AlphaFoldDB" id="A0AA44XVQ2"/>
<evidence type="ECO:0000256" key="10">
    <source>
        <dbReference type="ARBA" id="ARBA00023204"/>
    </source>
</evidence>
<dbReference type="GO" id="GO:0016787">
    <property type="term" value="F:hydrolase activity"/>
    <property type="evidence" value="ECO:0007669"/>
    <property type="project" value="UniProtKB-KW"/>
</dbReference>
<evidence type="ECO:0000313" key="20">
    <source>
        <dbReference type="Proteomes" id="UP000237632"/>
    </source>
</evidence>
<dbReference type="CDD" id="cd04488">
    <property type="entry name" value="RecG_wedge_OBF"/>
    <property type="match status" value="1"/>
</dbReference>
<comment type="caution">
    <text evidence="19">The sequence shown here is derived from an EMBL/GenBank/DDBJ whole genome shotgun (WGS) entry which is preliminary data.</text>
</comment>
<comment type="catalytic activity">
    <reaction evidence="12 15">
        <text>Couples ATP hydrolysis with the unwinding of duplex DNA by translocating in the 3'-5' direction.</text>
        <dbReference type="EC" id="5.6.2.4"/>
    </reaction>
</comment>
<evidence type="ECO:0000259" key="17">
    <source>
        <dbReference type="PROSITE" id="PS51192"/>
    </source>
</evidence>
<dbReference type="GO" id="GO:0003677">
    <property type="term" value="F:DNA binding"/>
    <property type="evidence" value="ECO:0007669"/>
    <property type="project" value="UniProtKB-KW"/>
</dbReference>
<dbReference type="InterPro" id="IPR004609">
    <property type="entry name" value="ATP-dep_DNA_helicase_RecG"/>
</dbReference>
<evidence type="ECO:0000256" key="12">
    <source>
        <dbReference type="ARBA" id="ARBA00034617"/>
    </source>
</evidence>
<feature type="region of interest" description="Disordered" evidence="16">
    <location>
        <begin position="1"/>
        <end position="72"/>
    </location>
</feature>
<dbReference type="Pfam" id="PF17191">
    <property type="entry name" value="RecG_wedge"/>
    <property type="match status" value="1"/>
</dbReference>
<keyword evidence="10 15" id="KW-0234">DNA repair</keyword>
<dbReference type="SUPFAM" id="SSF50249">
    <property type="entry name" value="Nucleic acid-binding proteins"/>
    <property type="match status" value="1"/>
</dbReference>
<evidence type="ECO:0000313" key="19">
    <source>
        <dbReference type="EMBL" id="PRH39366.1"/>
    </source>
</evidence>
<dbReference type="GO" id="GO:0043138">
    <property type="term" value="F:3'-5' DNA helicase activity"/>
    <property type="evidence" value="ECO:0007669"/>
    <property type="project" value="UniProtKB-EC"/>
</dbReference>
<name>A0AA44XVQ2_BURVI</name>
<dbReference type="NCBIfam" id="NF008168">
    <property type="entry name" value="PRK10917.2-2"/>
    <property type="match status" value="1"/>
</dbReference>
<dbReference type="InterPro" id="IPR047112">
    <property type="entry name" value="RecG/Mfd"/>
</dbReference>
<comment type="similarity">
    <text evidence="1 15">Belongs to the helicase family. RecG subfamily.</text>
</comment>
<keyword evidence="4 15" id="KW-0227">DNA damage</keyword>
<keyword evidence="3 15" id="KW-0547">Nucleotide-binding</keyword>